<dbReference type="GO" id="GO:0016787">
    <property type="term" value="F:hydrolase activity"/>
    <property type="evidence" value="ECO:0007669"/>
    <property type="project" value="UniProtKB-KW"/>
</dbReference>
<name>A0A212K229_9BACT</name>
<dbReference type="Gene3D" id="3.60.60.10">
    <property type="entry name" value="Penicillin V Acylase, Chain A"/>
    <property type="match status" value="1"/>
</dbReference>
<dbReference type="PANTHER" id="PTHR35527:SF2">
    <property type="entry name" value="HYDROLASE"/>
    <property type="match status" value="1"/>
</dbReference>
<dbReference type="RefSeq" id="WP_296950934.1">
    <property type="nucleotide sequence ID" value="NZ_LT599021.1"/>
</dbReference>
<dbReference type="Pfam" id="PF02275">
    <property type="entry name" value="CBAH"/>
    <property type="match status" value="1"/>
</dbReference>
<proteinExistence type="inferred from homology"/>
<dbReference type="SUPFAM" id="SSF56235">
    <property type="entry name" value="N-terminal nucleophile aminohydrolases (Ntn hydrolases)"/>
    <property type="match status" value="1"/>
</dbReference>
<dbReference type="InterPro" id="IPR029132">
    <property type="entry name" value="CBAH/NAAA_C"/>
</dbReference>
<evidence type="ECO:0000259" key="3">
    <source>
        <dbReference type="Pfam" id="PF02275"/>
    </source>
</evidence>
<gene>
    <name evidence="4" type="ORF">KL86DYS2_12841</name>
</gene>
<evidence type="ECO:0000313" key="4">
    <source>
        <dbReference type="EMBL" id="SBW05716.1"/>
    </source>
</evidence>
<feature type="domain" description="Choloylglycine hydrolase/NAAA C-terminal" evidence="3">
    <location>
        <begin position="77"/>
        <end position="217"/>
    </location>
</feature>
<sequence length="371" mass="42471">MKNYYVSFLFTVLLSILPIENYACSAFLFKGKDYSIVGFNENWKSMPGMVIINPAGVEKHGLSWNQLVSDTIVDEQKTSWTSRYGSVSFTLLGIDMPCYGVNEKGLFIVELYLDKTFSIKGENKPSLFWGQWIQYQLDNYSTVDDVISNLNNSPIIDWWPTFPGSHFFLSDKTGNTAAIELIDGKYVIAHGDNMPIPILCNDQYAKELNVLNTYKAFGGTNTFDPSKSAWSERYIKAAHYLQQYDSNLEESPVDYSWYVLNNIGRGEWQLIYDVENNNLQFRTDIGTEVKTIDMSKIDFSKTTPKYLDINIQTSGNISDNFMPLTVSINDEYVSKGFPIGYENAEFGKSKSYQSLLQNIHNYTERIYKLDK</sequence>
<protein>
    <recommendedName>
        <fullName evidence="3">Choloylglycine hydrolase/NAAA C-terminal domain-containing protein</fullName>
    </recommendedName>
</protein>
<dbReference type="InterPro" id="IPR029055">
    <property type="entry name" value="Ntn_hydrolases_N"/>
</dbReference>
<comment type="similarity">
    <text evidence="1">Belongs to the peptidase C59 family.</text>
</comment>
<keyword evidence="2" id="KW-0378">Hydrolase</keyword>
<organism evidence="4">
    <name type="scientific">uncultured Dysgonomonas sp</name>
    <dbReference type="NCBI Taxonomy" id="206096"/>
    <lineage>
        <taxon>Bacteria</taxon>
        <taxon>Pseudomonadati</taxon>
        <taxon>Bacteroidota</taxon>
        <taxon>Bacteroidia</taxon>
        <taxon>Bacteroidales</taxon>
        <taxon>Dysgonomonadaceae</taxon>
        <taxon>Dysgonomonas</taxon>
        <taxon>environmental samples</taxon>
    </lineage>
</organism>
<evidence type="ECO:0000256" key="1">
    <source>
        <dbReference type="ARBA" id="ARBA00006625"/>
    </source>
</evidence>
<evidence type="ECO:0000256" key="2">
    <source>
        <dbReference type="ARBA" id="ARBA00022801"/>
    </source>
</evidence>
<accession>A0A212K229</accession>
<dbReference type="EMBL" id="FLUL01000001">
    <property type="protein sequence ID" value="SBW05716.1"/>
    <property type="molecule type" value="Genomic_DNA"/>
</dbReference>
<dbReference type="AlphaFoldDB" id="A0A212K229"/>
<dbReference type="PANTHER" id="PTHR35527">
    <property type="entry name" value="CHOLOYLGLYCINE HYDROLASE"/>
    <property type="match status" value="1"/>
</dbReference>
<dbReference type="InterPro" id="IPR052193">
    <property type="entry name" value="Peptidase_C59"/>
</dbReference>
<reference evidence="4" key="1">
    <citation type="submission" date="2016-04" db="EMBL/GenBank/DDBJ databases">
        <authorList>
            <person name="Evans L.H."/>
            <person name="Alamgir A."/>
            <person name="Owens N."/>
            <person name="Weber N.D."/>
            <person name="Virtaneva K."/>
            <person name="Barbian K."/>
            <person name="Babar A."/>
            <person name="Rosenke K."/>
        </authorList>
    </citation>
    <scope>NUCLEOTIDE SEQUENCE</scope>
    <source>
        <strain evidence="4">86-2</strain>
    </source>
</reference>